<comment type="caution">
    <text evidence="1">The sequence shown here is derived from an EMBL/GenBank/DDBJ whole genome shotgun (WGS) entry which is preliminary data.</text>
</comment>
<protein>
    <submittedName>
        <fullName evidence="1">Uncharacterized protein</fullName>
    </submittedName>
</protein>
<dbReference type="EMBL" id="JALBCA010000004">
    <property type="protein sequence ID" value="KAI2392963.1"/>
    <property type="molecule type" value="Genomic_DNA"/>
</dbReference>
<evidence type="ECO:0000313" key="1">
    <source>
        <dbReference type="EMBL" id="KAI2392963.1"/>
    </source>
</evidence>
<proteinExistence type="predicted"/>
<organism evidence="1">
    <name type="scientific">Ophidiomyces ophidiicola</name>
    <dbReference type="NCBI Taxonomy" id="1387563"/>
    <lineage>
        <taxon>Eukaryota</taxon>
        <taxon>Fungi</taxon>
        <taxon>Dikarya</taxon>
        <taxon>Ascomycota</taxon>
        <taxon>Pezizomycotina</taxon>
        <taxon>Eurotiomycetes</taxon>
        <taxon>Eurotiomycetidae</taxon>
        <taxon>Onygenales</taxon>
        <taxon>Onygenaceae</taxon>
        <taxon>Ophidiomyces</taxon>
    </lineage>
</organism>
<name>A0ACB8V5C5_9EURO</name>
<reference evidence="1" key="1">
    <citation type="journal article" date="2022" name="bioRxiv">
        <title>Population genetic analysis of Ophidiomyces ophidiicola, the causative agent of snake fungal disease, indicates recent introductions to the USA.</title>
        <authorList>
            <person name="Ladner J.T."/>
            <person name="Palmer J.M."/>
            <person name="Ettinger C.L."/>
            <person name="Stajich J.E."/>
            <person name="Farrell T.M."/>
            <person name="Glorioso B.M."/>
            <person name="Lawson B."/>
            <person name="Price S.J."/>
            <person name="Stengle A.G."/>
            <person name="Grear D.A."/>
            <person name="Lorch J.M."/>
        </authorList>
    </citation>
    <scope>NUCLEOTIDE SEQUENCE</scope>
    <source>
        <strain evidence="1">NWHC 24266-5</strain>
    </source>
</reference>
<accession>A0ACB8V5C5</accession>
<gene>
    <name evidence="1" type="ORF">LOY88_000429</name>
</gene>
<sequence>MDISFLAGVSRQDSPEERRPSDNGSTFPPAPRGTQLSRELEDYPTYLEYGRWYHGYRRGQYMFPCDEPEQDRLDLFHKMLCVARNGNLHVAPINRPNKEASGDPGPRILDLGCGTGIWAMDMARQYPDADVYGVDLAPIQPSNPPLNCAFYSPRDYESQWLLGEESFDFIHLQMGCGSVTDWRTVYHRVIEHLRPGAYFEQVEIDFEARSDGYTLGPSHPLSVWYRLLKEATDTGRRPIAFDRRTIPRLENAGFVDITHSAIPLPLSMWGTDRHSMELGKWYSLAFSESALALLWAPLARMKNMPFDEINRLAEQAKAEAYKKDLRGYNVLHIFTARKPTYFSP</sequence>